<dbReference type="Gene3D" id="3.90.1340.10">
    <property type="entry name" value="Phage tail collar domain"/>
    <property type="match status" value="1"/>
</dbReference>
<dbReference type="Pfam" id="PF07484">
    <property type="entry name" value="Collar"/>
    <property type="match status" value="1"/>
</dbReference>
<dbReference type="PROSITE" id="PS51257">
    <property type="entry name" value="PROKAR_LIPOPROTEIN"/>
    <property type="match status" value="1"/>
</dbReference>
<organism evidence="3 4">
    <name type="scientific">Janthinobacterium agaricidamnosum</name>
    <dbReference type="NCBI Taxonomy" id="55508"/>
    <lineage>
        <taxon>Bacteria</taxon>
        <taxon>Pseudomonadati</taxon>
        <taxon>Pseudomonadota</taxon>
        <taxon>Betaproteobacteria</taxon>
        <taxon>Burkholderiales</taxon>
        <taxon>Oxalobacteraceae</taxon>
        <taxon>Janthinobacterium</taxon>
    </lineage>
</organism>
<gene>
    <name evidence="3" type="ORF">D9M09_20675</name>
</gene>
<evidence type="ECO:0000259" key="2">
    <source>
        <dbReference type="Pfam" id="PF07484"/>
    </source>
</evidence>
<feature type="chain" id="PRO_5018083011" evidence="1">
    <location>
        <begin position="31"/>
        <end position="282"/>
    </location>
</feature>
<dbReference type="SUPFAM" id="SSF88874">
    <property type="entry name" value="Receptor-binding domain of short tail fibre protein gp12"/>
    <property type="match status" value="1"/>
</dbReference>
<dbReference type="AlphaFoldDB" id="A0A3G2EG47"/>
<proteinExistence type="predicted"/>
<feature type="domain" description="Phage tail collar" evidence="2">
    <location>
        <begin position="50"/>
        <end position="95"/>
    </location>
</feature>
<dbReference type="EMBL" id="CP033019">
    <property type="protein sequence ID" value="AYM77945.1"/>
    <property type="molecule type" value="Genomic_DNA"/>
</dbReference>
<dbReference type="Proteomes" id="UP000279594">
    <property type="component" value="Chromosome"/>
</dbReference>
<name>A0A3G2EG47_9BURK</name>
<accession>A0A3G2EG47</accession>
<keyword evidence="4" id="KW-1185">Reference proteome</keyword>
<dbReference type="RefSeq" id="WP_070220194.1">
    <property type="nucleotide sequence ID" value="NZ_CP033019.1"/>
</dbReference>
<evidence type="ECO:0000313" key="4">
    <source>
        <dbReference type="Proteomes" id="UP000279594"/>
    </source>
</evidence>
<sequence length="282" mass="28060">MKSRPHRVARCLTLAAVAAAAASWSTASYACPAEPYVSSICVMAWTRNDLYGYLPANGQSLNVNQNAALYSLLGTTYGGSGNTTFNLPDLRGRTVIGAGTVDANTSYTVGQKVGTVSATLTMANLPAHAHTLPAVDLSKVSGSVNLAQTTGTPTTISMAPVTYTANTSALTLTLKASSAAGASATPLAGGVPGAVNTPVAKLYNTSAPDVVMGGGSLGGSITVTSAGSPAITLAGTAPVTLNGSLPAAVSGPAGTGAAFSIMQPSMAMYYYIASVGIYPQSN</sequence>
<evidence type="ECO:0000256" key="1">
    <source>
        <dbReference type="SAM" id="SignalP"/>
    </source>
</evidence>
<evidence type="ECO:0000313" key="3">
    <source>
        <dbReference type="EMBL" id="AYM77945.1"/>
    </source>
</evidence>
<keyword evidence="1" id="KW-0732">Signal</keyword>
<protein>
    <submittedName>
        <fullName evidence="3">Microcystin-dependent protein</fullName>
    </submittedName>
</protein>
<feature type="signal peptide" evidence="1">
    <location>
        <begin position="1"/>
        <end position="30"/>
    </location>
</feature>
<reference evidence="3 4" key="1">
    <citation type="submission" date="2018-10" db="EMBL/GenBank/DDBJ databases">
        <title>Effects of UV and annual dynamics of microbial communities in freshwater RAS systems.</title>
        <authorList>
            <person name="Bekkelund A.K."/>
            <person name="Hansen B.R."/>
            <person name="Stokken H."/>
            <person name="Eriksen B.F."/>
            <person name="Kashulin N.A."/>
        </authorList>
    </citation>
    <scope>NUCLEOTIDE SEQUENCE [LARGE SCALE GENOMIC DNA]</scope>
    <source>
        <strain evidence="3 4">BHSEK</strain>
    </source>
</reference>
<dbReference type="InterPro" id="IPR037053">
    <property type="entry name" value="Phage_tail_collar_dom_sf"/>
</dbReference>
<dbReference type="InterPro" id="IPR011083">
    <property type="entry name" value="Phage_tail_collar_dom"/>
</dbReference>